<dbReference type="RefSeq" id="WP_169504462.1">
    <property type="nucleotide sequence ID" value="NZ_JABBPN010000005.1"/>
</dbReference>
<evidence type="ECO:0000256" key="3">
    <source>
        <dbReference type="ARBA" id="ARBA00023027"/>
    </source>
</evidence>
<keyword evidence="8" id="KW-1185">Reference proteome</keyword>
<gene>
    <name evidence="7" type="ORF">HII30_07865</name>
</gene>
<dbReference type="SUPFAM" id="SSF51735">
    <property type="entry name" value="NAD(P)-binding Rossmann-fold domains"/>
    <property type="match status" value="1"/>
</dbReference>
<dbReference type="Proteomes" id="UP000565468">
    <property type="component" value="Unassembled WGS sequence"/>
</dbReference>
<protein>
    <submittedName>
        <fullName evidence="7">D-2-hydroxyacid dehydrogenase</fullName>
    </submittedName>
</protein>
<dbReference type="PANTHER" id="PTHR43333">
    <property type="entry name" value="2-HACID_DH_C DOMAIN-CONTAINING PROTEIN"/>
    <property type="match status" value="1"/>
</dbReference>
<dbReference type="EMBL" id="JABBPN010000005">
    <property type="protein sequence ID" value="NMO95687.1"/>
    <property type="molecule type" value="Genomic_DNA"/>
</dbReference>
<dbReference type="Gene3D" id="3.40.50.720">
    <property type="entry name" value="NAD(P)-binding Rossmann-like Domain"/>
    <property type="match status" value="2"/>
</dbReference>
<comment type="similarity">
    <text evidence="1 4">Belongs to the D-isomer specific 2-hydroxyacid dehydrogenase family.</text>
</comment>
<accession>A0A848M416</accession>
<feature type="domain" description="D-isomer specific 2-hydroxyacid dehydrogenase NAD-binding" evidence="6">
    <location>
        <begin position="105"/>
        <end position="279"/>
    </location>
</feature>
<keyword evidence="3" id="KW-0520">NAD</keyword>
<dbReference type="InterPro" id="IPR006139">
    <property type="entry name" value="D-isomer_2_OHA_DH_cat_dom"/>
</dbReference>
<dbReference type="Pfam" id="PF00389">
    <property type="entry name" value="2-Hacid_dh"/>
    <property type="match status" value="1"/>
</dbReference>
<dbReference type="SUPFAM" id="SSF52283">
    <property type="entry name" value="Formate/glycerate dehydrogenase catalytic domain-like"/>
    <property type="match status" value="1"/>
</dbReference>
<dbReference type="CDD" id="cd05300">
    <property type="entry name" value="2-Hacid_dh_1"/>
    <property type="match status" value="1"/>
</dbReference>
<evidence type="ECO:0000313" key="8">
    <source>
        <dbReference type="Proteomes" id="UP000565468"/>
    </source>
</evidence>
<dbReference type="PANTHER" id="PTHR43333:SF1">
    <property type="entry name" value="D-ISOMER SPECIFIC 2-HYDROXYACID DEHYDROGENASE NAD-BINDING DOMAIN-CONTAINING PROTEIN"/>
    <property type="match status" value="1"/>
</dbReference>
<evidence type="ECO:0000256" key="4">
    <source>
        <dbReference type="RuleBase" id="RU003719"/>
    </source>
</evidence>
<evidence type="ECO:0000256" key="1">
    <source>
        <dbReference type="ARBA" id="ARBA00005854"/>
    </source>
</evidence>
<keyword evidence="2 4" id="KW-0560">Oxidoreductase</keyword>
<evidence type="ECO:0000259" key="6">
    <source>
        <dbReference type="Pfam" id="PF02826"/>
    </source>
</evidence>
<evidence type="ECO:0000313" key="7">
    <source>
        <dbReference type="EMBL" id="NMO95687.1"/>
    </source>
</evidence>
<evidence type="ECO:0000256" key="2">
    <source>
        <dbReference type="ARBA" id="ARBA00023002"/>
    </source>
</evidence>
<dbReference type="GO" id="GO:0051287">
    <property type="term" value="F:NAD binding"/>
    <property type="evidence" value="ECO:0007669"/>
    <property type="project" value="InterPro"/>
</dbReference>
<reference evidence="7 8" key="1">
    <citation type="submission" date="2020-04" db="EMBL/GenBank/DDBJ databases">
        <title>Paenibacillus algicola sp. nov., a novel marine bacterium producing alginate lyase.</title>
        <authorList>
            <person name="Huang H."/>
        </authorList>
    </citation>
    <scope>NUCLEOTIDE SEQUENCE [LARGE SCALE GENOMIC DNA]</scope>
    <source>
        <strain evidence="7 8">L7-75</strain>
    </source>
</reference>
<evidence type="ECO:0000259" key="5">
    <source>
        <dbReference type="Pfam" id="PF00389"/>
    </source>
</evidence>
<dbReference type="InterPro" id="IPR006140">
    <property type="entry name" value="D-isomer_DH_NAD-bd"/>
</dbReference>
<sequence length="317" mass="34856">MPKIVALHELSQEQIHRIEDAAPEYEVISGKYKELPSGTVSGADILMGWSGAAAEEALAENSQVRWIQVWSAGVDRMPLQELDARNIQLTNASGVHSIPISEHIFAFMLAYARNLHQAVRHQSRNEWDKSGIFHELSGKTAVIIGVGQIGSAAARIAQAFGMKTVGVRRSGKDDPHIDVMYTTEELDQALGQGDFVINILPLTEETKGLFNADRFAAIKEGAFFINVGRGPSVDTTALVDALKSGHLAGAGLDVFEEEPLPADHPLWNMEQVMLTPHTAGDTEHYNERVMDIFVENLKAFVEGSPLPRNVIDYERSY</sequence>
<organism evidence="7 8">
    <name type="scientific">Paenibacillus lemnae</name>
    <dbReference type="NCBI Taxonomy" id="1330551"/>
    <lineage>
        <taxon>Bacteria</taxon>
        <taxon>Bacillati</taxon>
        <taxon>Bacillota</taxon>
        <taxon>Bacilli</taxon>
        <taxon>Bacillales</taxon>
        <taxon>Paenibacillaceae</taxon>
        <taxon>Paenibacillus</taxon>
    </lineage>
</organism>
<dbReference type="GO" id="GO:0016616">
    <property type="term" value="F:oxidoreductase activity, acting on the CH-OH group of donors, NAD or NADP as acceptor"/>
    <property type="evidence" value="ECO:0007669"/>
    <property type="project" value="InterPro"/>
</dbReference>
<comment type="caution">
    <text evidence="7">The sequence shown here is derived from an EMBL/GenBank/DDBJ whole genome shotgun (WGS) entry which is preliminary data.</text>
</comment>
<dbReference type="FunFam" id="3.40.50.720:FF:000363">
    <property type="entry name" value="D-isomer specific 2-hydroxyacid dehydrogenase"/>
    <property type="match status" value="1"/>
</dbReference>
<dbReference type="InterPro" id="IPR036291">
    <property type="entry name" value="NAD(P)-bd_dom_sf"/>
</dbReference>
<feature type="domain" description="D-isomer specific 2-hydroxyacid dehydrogenase catalytic" evidence="5">
    <location>
        <begin position="5"/>
        <end position="310"/>
    </location>
</feature>
<dbReference type="AlphaFoldDB" id="A0A848M416"/>
<name>A0A848M416_PAELE</name>
<proteinExistence type="inferred from homology"/>
<dbReference type="Pfam" id="PF02826">
    <property type="entry name" value="2-Hacid_dh_C"/>
    <property type="match status" value="1"/>
</dbReference>